<feature type="chain" id="PRO_5045277984" description="Lipoprotein" evidence="1">
    <location>
        <begin position="18"/>
        <end position="75"/>
    </location>
</feature>
<feature type="signal peptide" evidence="1">
    <location>
        <begin position="1"/>
        <end position="17"/>
    </location>
</feature>
<comment type="caution">
    <text evidence="2">The sequence shown here is derived from an EMBL/GenBank/DDBJ whole genome shotgun (WGS) entry which is preliminary data.</text>
</comment>
<proteinExistence type="predicted"/>
<dbReference type="PROSITE" id="PS51257">
    <property type="entry name" value="PROKAR_LIPOPROTEIN"/>
    <property type="match status" value="1"/>
</dbReference>
<reference evidence="2 3" key="1">
    <citation type="submission" date="2021-06" db="EMBL/GenBank/DDBJ databases">
        <title>A haploid diamondback moth (Plutella xylostella L.) genome assembly resolves 31 chromosomes and identifies a diamide resistance mutation.</title>
        <authorList>
            <person name="Ward C.M."/>
            <person name="Perry K.D."/>
            <person name="Baker G."/>
            <person name="Powis K."/>
            <person name="Heckel D.G."/>
            <person name="Baxter S.W."/>
        </authorList>
    </citation>
    <scope>NUCLEOTIDE SEQUENCE [LARGE SCALE GENOMIC DNA]</scope>
    <source>
        <strain evidence="2 3">LV</strain>
        <tissue evidence="2">Single pupa</tissue>
    </source>
</reference>
<gene>
    <name evidence="2" type="ORF">JYU34_016400</name>
</gene>
<evidence type="ECO:0008006" key="4">
    <source>
        <dbReference type="Google" id="ProtNLM"/>
    </source>
</evidence>
<protein>
    <recommendedName>
        <fullName evidence="4">Lipoprotein</fullName>
    </recommendedName>
</protein>
<sequence length="75" mass="8039">MKLVLLLSLAAVLVACAASPQEGQVKQASPYDQVDVSSYGYGNTHGHRDEGEKIGSKLAKTADDHWTPAEADEIR</sequence>
<name>A0ABQ7Q2I6_PLUXY</name>
<accession>A0ABQ7Q2I6</accession>
<keyword evidence="1" id="KW-0732">Signal</keyword>
<evidence type="ECO:0000256" key="1">
    <source>
        <dbReference type="SAM" id="SignalP"/>
    </source>
</evidence>
<evidence type="ECO:0000313" key="2">
    <source>
        <dbReference type="EMBL" id="KAG7299442.1"/>
    </source>
</evidence>
<dbReference type="Proteomes" id="UP000823941">
    <property type="component" value="Chromosome 22"/>
</dbReference>
<dbReference type="EMBL" id="JAHIBW010000022">
    <property type="protein sequence ID" value="KAG7299442.1"/>
    <property type="molecule type" value="Genomic_DNA"/>
</dbReference>
<organism evidence="2 3">
    <name type="scientific">Plutella xylostella</name>
    <name type="common">Diamondback moth</name>
    <name type="synonym">Plutella maculipennis</name>
    <dbReference type="NCBI Taxonomy" id="51655"/>
    <lineage>
        <taxon>Eukaryota</taxon>
        <taxon>Metazoa</taxon>
        <taxon>Ecdysozoa</taxon>
        <taxon>Arthropoda</taxon>
        <taxon>Hexapoda</taxon>
        <taxon>Insecta</taxon>
        <taxon>Pterygota</taxon>
        <taxon>Neoptera</taxon>
        <taxon>Endopterygota</taxon>
        <taxon>Lepidoptera</taxon>
        <taxon>Glossata</taxon>
        <taxon>Ditrysia</taxon>
        <taxon>Yponomeutoidea</taxon>
        <taxon>Plutellidae</taxon>
        <taxon>Plutella</taxon>
    </lineage>
</organism>
<evidence type="ECO:0000313" key="3">
    <source>
        <dbReference type="Proteomes" id="UP000823941"/>
    </source>
</evidence>
<keyword evidence="3" id="KW-1185">Reference proteome</keyword>